<dbReference type="InterPro" id="IPR045851">
    <property type="entry name" value="AMP-bd_C_sf"/>
</dbReference>
<dbReference type="AlphaFoldDB" id="E2PY46"/>
<dbReference type="PANTHER" id="PTHR45527:SF1">
    <property type="entry name" value="FATTY ACID SYNTHASE"/>
    <property type="match status" value="1"/>
</dbReference>
<dbReference type="InterPro" id="IPR000873">
    <property type="entry name" value="AMP-dep_synth/lig_dom"/>
</dbReference>
<dbReference type="Gene3D" id="2.30.38.10">
    <property type="entry name" value="Luciferase, Domain 3"/>
    <property type="match status" value="1"/>
</dbReference>
<dbReference type="Proteomes" id="UP000002357">
    <property type="component" value="Chromosome"/>
</dbReference>
<dbReference type="GO" id="GO:0031177">
    <property type="term" value="F:phosphopantetheine binding"/>
    <property type="evidence" value="ECO:0007669"/>
    <property type="project" value="TreeGrafter"/>
</dbReference>
<evidence type="ECO:0000313" key="3">
    <source>
        <dbReference type="EMBL" id="EFG10222.1"/>
    </source>
</evidence>
<reference evidence="3 4" key="1">
    <citation type="journal article" date="2010" name="Genome Biol. Evol.">
        <title>The sequence of a 1.8-mb bacterial linear plasmid reveals a rich evolutionary reservoir of secondary metabolic pathways.</title>
        <authorList>
            <person name="Medema M.H."/>
            <person name="Trefzer A."/>
            <person name="Kovalchuk A."/>
            <person name="van den Berg M."/>
            <person name="Mueller U."/>
            <person name="Heijne W."/>
            <person name="Wu L."/>
            <person name="Alam M.T."/>
            <person name="Ronning C.M."/>
            <person name="Nierman W.C."/>
            <person name="Bovenberg R.A.L."/>
            <person name="Breitling R."/>
            <person name="Takano E."/>
        </authorList>
    </citation>
    <scope>NUCLEOTIDE SEQUENCE [LARGE SCALE GENOMIC DNA]</scope>
    <source>
        <strain evidence="4">ATCC 27064 / DSM 738 / JCM 4710 / NBRC 13307 / NCIMB 12785 / NRRL 3585 / VKM Ac-602</strain>
    </source>
</reference>
<organism evidence="3 4">
    <name type="scientific">Streptomyces clavuligerus</name>
    <dbReference type="NCBI Taxonomy" id="1901"/>
    <lineage>
        <taxon>Bacteria</taxon>
        <taxon>Bacillati</taxon>
        <taxon>Actinomycetota</taxon>
        <taxon>Actinomycetes</taxon>
        <taxon>Kitasatosporales</taxon>
        <taxon>Streptomycetaceae</taxon>
        <taxon>Streptomyces</taxon>
    </lineage>
</organism>
<dbReference type="SUPFAM" id="SSF56801">
    <property type="entry name" value="Acetyl-CoA synthetase-like"/>
    <property type="match status" value="1"/>
</dbReference>
<dbReference type="GO" id="GO:0043041">
    <property type="term" value="P:amino acid activation for nonribosomal peptide biosynthetic process"/>
    <property type="evidence" value="ECO:0007669"/>
    <property type="project" value="TreeGrafter"/>
</dbReference>
<feature type="compositionally biased region" description="Low complexity" evidence="1">
    <location>
        <begin position="377"/>
        <end position="405"/>
    </location>
</feature>
<evidence type="ECO:0000313" key="4">
    <source>
        <dbReference type="Proteomes" id="UP000002357"/>
    </source>
</evidence>
<gene>
    <name evidence="3" type="ORF">SCLAV_5148b</name>
</gene>
<dbReference type="GO" id="GO:0005737">
    <property type="term" value="C:cytoplasm"/>
    <property type="evidence" value="ECO:0007669"/>
    <property type="project" value="TreeGrafter"/>
</dbReference>
<dbReference type="EMBL" id="CM000913">
    <property type="protein sequence ID" value="EFG10222.1"/>
    <property type="molecule type" value="Genomic_DNA"/>
</dbReference>
<accession>E2PY46</accession>
<feature type="non-terminal residue" evidence="3">
    <location>
        <position position="1"/>
    </location>
</feature>
<feature type="region of interest" description="Disordered" evidence="1">
    <location>
        <begin position="451"/>
        <end position="566"/>
    </location>
</feature>
<sequence>AASDAVAARLTAAGHARAAVGVLLHPSPYLPVALLGVLKAGCCCVPLDPAHPAGRLASVLDDSRVTAVLTDRRTARSPAVARARAEVLLVEECRGGVRRGPAAVRVRPEDPAYLVHPAGSTGRPTGVLMPHRALAAVVARQVRRSGRLPLRTAQFAPWGQDTVFQEALSTWAAGGTLVLADREARRDPVRLLALLDAHRVERLFLPAPALRRLAECATAAGRRPAALREVVVGTGGRLEITPAVRAFFAGLPGGVLDHQYGPPETHVVTAGRLTGNPDRWPERVDIGRPVPGATVRILDEGLAPVPPGGLGELCVGGTGVALGYHRRPDATEERFVPDPFTAGRLLFRTGDRGRHLPDGRIDVVGRYGDRPAAPVNTARATDAARGTRTTGPNGATGTAGNTGTAGSTGTGQGTALGRRVEPGAIGTALNGVPGVAGAVVTAAAFPVLPALPAASDGPETGERRGRPASPRVPAGERLPEPAELRRTPRERPPQALASSLCVPPARPPRTEGGTVDRTAPPAPCDPRPHAVSPPLPLRAARPPGPAGSAAPGDRPPRPPGPGARRP</sequence>
<dbReference type="Pfam" id="PF00501">
    <property type="entry name" value="AMP-binding"/>
    <property type="match status" value="1"/>
</dbReference>
<evidence type="ECO:0000259" key="2">
    <source>
        <dbReference type="Pfam" id="PF00501"/>
    </source>
</evidence>
<feature type="compositionally biased region" description="Basic and acidic residues" evidence="1">
    <location>
        <begin position="477"/>
        <end position="492"/>
    </location>
</feature>
<proteinExistence type="predicted"/>
<feature type="domain" description="AMP-dependent synthetase/ligase" evidence="2">
    <location>
        <begin position="2"/>
        <end position="325"/>
    </location>
</feature>
<feature type="region of interest" description="Disordered" evidence="1">
    <location>
        <begin position="365"/>
        <end position="418"/>
    </location>
</feature>
<dbReference type="Gene3D" id="3.40.50.980">
    <property type="match status" value="2"/>
</dbReference>
<name>E2PY46_STRCL</name>
<dbReference type="RefSeq" id="WP_003962420.1">
    <property type="nucleotide sequence ID" value="NZ_CM000913.1"/>
</dbReference>
<dbReference type="eggNOG" id="COG1020">
    <property type="taxonomic scope" value="Bacteria"/>
</dbReference>
<feature type="compositionally biased region" description="Pro residues" evidence="1">
    <location>
        <begin position="557"/>
        <end position="566"/>
    </location>
</feature>
<keyword evidence="4" id="KW-1185">Reference proteome</keyword>
<dbReference type="PANTHER" id="PTHR45527">
    <property type="entry name" value="NONRIBOSOMAL PEPTIDE SYNTHETASE"/>
    <property type="match status" value="1"/>
</dbReference>
<feature type="compositionally biased region" description="Pro residues" evidence="1">
    <location>
        <begin position="520"/>
        <end position="536"/>
    </location>
</feature>
<dbReference type="GO" id="GO:0044550">
    <property type="term" value="P:secondary metabolite biosynthetic process"/>
    <property type="evidence" value="ECO:0007669"/>
    <property type="project" value="TreeGrafter"/>
</dbReference>
<feature type="compositionally biased region" description="Low complexity" evidence="1">
    <location>
        <begin position="537"/>
        <end position="552"/>
    </location>
</feature>
<protein>
    <submittedName>
        <fullName evidence="3">Non-ribosomal peptide synthetase</fullName>
    </submittedName>
</protein>
<dbReference type="Gene3D" id="3.30.300.30">
    <property type="match status" value="1"/>
</dbReference>
<evidence type="ECO:0000256" key="1">
    <source>
        <dbReference type="SAM" id="MobiDB-lite"/>
    </source>
</evidence>